<feature type="active site" description="Proton acceptor" evidence="2">
    <location>
        <position position="85"/>
    </location>
</feature>
<dbReference type="CDD" id="cd06661">
    <property type="entry name" value="GGCT_like"/>
    <property type="match status" value="1"/>
</dbReference>
<dbReference type="GO" id="GO:0003839">
    <property type="term" value="F:gamma-glutamylcyclotransferase activity"/>
    <property type="evidence" value="ECO:0007669"/>
    <property type="project" value="InterPro"/>
</dbReference>
<reference evidence="4 5" key="1">
    <citation type="submission" date="2018-08" db="EMBL/GenBank/DDBJ databases">
        <title>Thalassotalea euphylliae genome.</title>
        <authorList>
            <person name="Summers S."/>
            <person name="Rice S.A."/>
            <person name="Freckelton M.L."/>
            <person name="Nedved B.T."/>
            <person name="Hadfield M.G."/>
        </authorList>
    </citation>
    <scope>NUCLEOTIDE SEQUENCE [LARGE SCALE GENOMIC DNA]</scope>
    <source>
        <strain evidence="4 5">H1</strain>
    </source>
</reference>
<dbReference type="EMBL" id="QUOU01000001">
    <property type="protein sequence ID" value="REL26218.1"/>
    <property type="molecule type" value="Genomic_DNA"/>
</dbReference>
<sequence>MKDSALLKYFAYGSNMSVPRLQQRVPSARFIGTYYLPKHALKFHKKGVDGSAKCDAYLTNSEDDVVYGVLFEYCPSEKHFLDAAEGLGVFYFEKDVTIYDENHQAEQASLYYASDSTPNIQPFTWYKHHVFYGASEAKLPADYLAKIDQIEAVDDTNAERRVKEMAIY</sequence>
<dbReference type="InterPro" id="IPR036568">
    <property type="entry name" value="GGCT-like_sf"/>
</dbReference>
<evidence type="ECO:0000313" key="5">
    <source>
        <dbReference type="Proteomes" id="UP000256478"/>
    </source>
</evidence>
<organism evidence="4 5">
    <name type="scientific">Thalassotalea euphylliae</name>
    <dbReference type="NCBI Taxonomy" id="1655234"/>
    <lineage>
        <taxon>Bacteria</taxon>
        <taxon>Pseudomonadati</taxon>
        <taxon>Pseudomonadota</taxon>
        <taxon>Gammaproteobacteria</taxon>
        <taxon>Alteromonadales</taxon>
        <taxon>Colwelliaceae</taxon>
        <taxon>Thalassotalea</taxon>
    </lineage>
</organism>
<keyword evidence="4" id="KW-0808">Transferase</keyword>
<evidence type="ECO:0000256" key="2">
    <source>
        <dbReference type="PIRSR" id="PIRSR617939-1"/>
    </source>
</evidence>
<dbReference type="AlphaFoldDB" id="A0A3E0TNY8"/>
<evidence type="ECO:0000256" key="3">
    <source>
        <dbReference type="PIRSR" id="PIRSR617939-2"/>
    </source>
</evidence>
<feature type="binding site" evidence="3">
    <location>
        <begin position="9"/>
        <end position="14"/>
    </location>
    <ligand>
        <name>substrate</name>
    </ligand>
</feature>
<dbReference type="SUPFAM" id="SSF110857">
    <property type="entry name" value="Gamma-glutamyl cyclotransferase-like"/>
    <property type="match status" value="1"/>
</dbReference>
<dbReference type="OrthoDB" id="5401862at2"/>
<dbReference type="RefSeq" id="WP_116007339.1">
    <property type="nucleotide sequence ID" value="NZ_QUOU01000001.1"/>
</dbReference>
<dbReference type="InterPro" id="IPR017939">
    <property type="entry name" value="G-Glutamylcylcotransferase"/>
</dbReference>
<evidence type="ECO:0000256" key="1">
    <source>
        <dbReference type="ARBA" id="ARBA00023239"/>
    </source>
</evidence>
<dbReference type="PANTHER" id="PTHR12935">
    <property type="entry name" value="GAMMA-GLUTAMYLCYCLOTRANSFERASE"/>
    <property type="match status" value="1"/>
</dbReference>
<dbReference type="GO" id="GO:0016740">
    <property type="term" value="F:transferase activity"/>
    <property type="evidence" value="ECO:0007669"/>
    <property type="project" value="UniProtKB-KW"/>
</dbReference>
<comment type="caution">
    <text evidence="4">The sequence shown here is derived from an EMBL/GenBank/DDBJ whole genome shotgun (WGS) entry which is preliminary data.</text>
</comment>
<protein>
    <submittedName>
        <fullName evidence="4">Gamma-glutamylcyclotransferase</fullName>
    </submittedName>
</protein>
<keyword evidence="1" id="KW-0456">Lyase</keyword>
<name>A0A3E0TNY8_9GAMM</name>
<evidence type="ECO:0000313" key="4">
    <source>
        <dbReference type="EMBL" id="REL26218.1"/>
    </source>
</evidence>
<dbReference type="InterPro" id="IPR013024">
    <property type="entry name" value="GGCT-like"/>
</dbReference>
<dbReference type="Proteomes" id="UP000256478">
    <property type="component" value="Unassembled WGS sequence"/>
</dbReference>
<dbReference type="Pfam" id="PF13772">
    <property type="entry name" value="AIG2_2"/>
    <property type="match status" value="1"/>
</dbReference>
<dbReference type="Gene3D" id="3.10.490.10">
    <property type="entry name" value="Gamma-glutamyl cyclotransferase-like"/>
    <property type="match status" value="1"/>
</dbReference>
<dbReference type="PANTHER" id="PTHR12935:SF0">
    <property type="entry name" value="GAMMA-GLUTAMYLCYCLOTRANSFERASE"/>
    <property type="match status" value="1"/>
</dbReference>
<accession>A0A3E0TNY8</accession>
<feature type="binding site" evidence="3">
    <location>
        <position position="126"/>
    </location>
    <ligand>
        <name>substrate</name>
    </ligand>
</feature>
<gene>
    <name evidence="4" type="ORF">DXX93_06215</name>
</gene>
<proteinExistence type="predicted"/>